<evidence type="ECO:0000313" key="3">
    <source>
        <dbReference type="Proteomes" id="UP001321475"/>
    </source>
</evidence>
<reference evidence="3" key="1">
    <citation type="journal article" date="2019" name="Int. J. Syst. Evol. Microbiol.">
        <title>The Global Catalogue of Microorganisms (GCM) 10K type strain sequencing project: providing services to taxonomists for standard genome sequencing and annotation.</title>
        <authorList>
            <consortium name="The Broad Institute Genomics Platform"/>
            <consortium name="The Broad Institute Genome Sequencing Center for Infectious Disease"/>
            <person name="Wu L."/>
            <person name="Ma J."/>
        </authorList>
    </citation>
    <scope>NUCLEOTIDE SEQUENCE [LARGE SCALE GENOMIC DNA]</scope>
    <source>
        <strain evidence="3">NBRC 108565</strain>
    </source>
</reference>
<sequence length="54" mass="5487">MGARGPGRRQRRGTGGAAPVTAGIGPDGRLVALLEDESFRGSDVARPVIVFAPA</sequence>
<feature type="region of interest" description="Disordered" evidence="1">
    <location>
        <begin position="1"/>
        <end position="22"/>
    </location>
</feature>
<name>A0ABM8G6X3_9CELL</name>
<dbReference type="InterPro" id="IPR036974">
    <property type="entry name" value="PUA_sf"/>
</dbReference>
<protein>
    <recommendedName>
        <fullName evidence="4">tRNA pseudouridine55 synthase</fullName>
    </recommendedName>
</protein>
<organism evidence="2 3">
    <name type="scientific">Paraoerskovia sediminicola</name>
    <dbReference type="NCBI Taxonomy" id="1138587"/>
    <lineage>
        <taxon>Bacteria</taxon>
        <taxon>Bacillati</taxon>
        <taxon>Actinomycetota</taxon>
        <taxon>Actinomycetes</taxon>
        <taxon>Micrococcales</taxon>
        <taxon>Cellulomonadaceae</taxon>
        <taxon>Paraoerskovia</taxon>
    </lineage>
</organism>
<keyword evidence="3" id="KW-1185">Reference proteome</keyword>
<proteinExistence type="predicted"/>
<accession>A0ABM8G6X3</accession>
<dbReference type="Gene3D" id="2.30.130.10">
    <property type="entry name" value="PUA domain"/>
    <property type="match status" value="1"/>
</dbReference>
<gene>
    <name evidence="2" type="ORF">GCM10025865_32120</name>
</gene>
<dbReference type="EMBL" id="AP027729">
    <property type="protein sequence ID" value="BDZ43913.1"/>
    <property type="molecule type" value="Genomic_DNA"/>
</dbReference>
<evidence type="ECO:0000256" key="1">
    <source>
        <dbReference type="SAM" id="MobiDB-lite"/>
    </source>
</evidence>
<evidence type="ECO:0000313" key="2">
    <source>
        <dbReference type="EMBL" id="BDZ43913.1"/>
    </source>
</evidence>
<feature type="compositionally biased region" description="Basic residues" evidence="1">
    <location>
        <begin position="1"/>
        <end position="12"/>
    </location>
</feature>
<dbReference type="Proteomes" id="UP001321475">
    <property type="component" value="Chromosome"/>
</dbReference>
<evidence type="ECO:0008006" key="4">
    <source>
        <dbReference type="Google" id="ProtNLM"/>
    </source>
</evidence>